<proteinExistence type="predicted"/>
<evidence type="ECO:0000313" key="3">
    <source>
        <dbReference type="EMBL" id="CAG9320666.1"/>
    </source>
</evidence>
<sequence>MSKRLFLLLSISVFSFGQICSSIDIGIHFDSIGKVVSNGKTKAEWTYLTPTYNSQANEQSLKFYVMSSYPQWKDFEKVEFHHQDENKTDDLKWLHMNVAKDEEEIRKFNLSAAYEVTQECLNRGSGGTKLHLNVTFYMADCPPISINWMKICGEQGQTRDGLSIGFSTKSSEIAENGKLKPAFDQKTKDDAYLVPFEEETTIIYLHMQEDTGKVYYNSPFIITDEKVIYPVLNGSAERPGWLDQNPKELEISYNCLVDNGKVVEIFLVIELPYFQNIQAHFYKQCGSKKLSSSFSLFWAFIYLLTGGSIAAYLIAYVYSQHRNGEKGWDLVPFGQHIKGLFRTTVHLKPKSGQPQDMDLPDLNDDSLEINVQSQYGTV</sequence>
<keyword evidence="4" id="KW-1185">Reference proteome</keyword>
<protein>
    <submittedName>
        <fullName evidence="3">Uncharacterized protein</fullName>
    </submittedName>
</protein>
<name>A0AAU9J5V0_9CILI</name>
<dbReference type="Proteomes" id="UP001162131">
    <property type="component" value="Unassembled WGS sequence"/>
</dbReference>
<keyword evidence="1" id="KW-0812">Transmembrane</keyword>
<keyword evidence="2" id="KW-0732">Signal</keyword>
<reference evidence="3" key="1">
    <citation type="submission" date="2021-09" db="EMBL/GenBank/DDBJ databases">
        <authorList>
            <consortium name="AG Swart"/>
            <person name="Singh M."/>
            <person name="Singh A."/>
            <person name="Seah K."/>
            <person name="Emmerich C."/>
        </authorList>
    </citation>
    <scope>NUCLEOTIDE SEQUENCE</scope>
    <source>
        <strain evidence="3">ATCC30299</strain>
    </source>
</reference>
<gene>
    <name evidence="3" type="ORF">BSTOLATCC_MIC27137</name>
</gene>
<dbReference type="EMBL" id="CAJZBQ010000026">
    <property type="protein sequence ID" value="CAG9320666.1"/>
    <property type="molecule type" value="Genomic_DNA"/>
</dbReference>
<keyword evidence="1" id="KW-0472">Membrane</keyword>
<organism evidence="3 4">
    <name type="scientific">Blepharisma stoltei</name>
    <dbReference type="NCBI Taxonomy" id="1481888"/>
    <lineage>
        <taxon>Eukaryota</taxon>
        <taxon>Sar</taxon>
        <taxon>Alveolata</taxon>
        <taxon>Ciliophora</taxon>
        <taxon>Postciliodesmatophora</taxon>
        <taxon>Heterotrichea</taxon>
        <taxon>Heterotrichida</taxon>
        <taxon>Blepharismidae</taxon>
        <taxon>Blepharisma</taxon>
    </lineage>
</organism>
<comment type="caution">
    <text evidence="3">The sequence shown here is derived from an EMBL/GenBank/DDBJ whole genome shotgun (WGS) entry which is preliminary data.</text>
</comment>
<accession>A0AAU9J5V0</accession>
<evidence type="ECO:0000313" key="4">
    <source>
        <dbReference type="Proteomes" id="UP001162131"/>
    </source>
</evidence>
<feature type="signal peptide" evidence="2">
    <location>
        <begin position="1"/>
        <end position="17"/>
    </location>
</feature>
<evidence type="ECO:0000256" key="2">
    <source>
        <dbReference type="SAM" id="SignalP"/>
    </source>
</evidence>
<evidence type="ECO:0000256" key="1">
    <source>
        <dbReference type="SAM" id="Phobius"/>
    </source>
</evidence>
<dbReference type="AlphaFoldDB" id="A0AAU9J5V0"/>
<keyword evidence="1" id="KW-1133">Transmembrane helix</keyword>
<feature type="transmembrane region" description="Helical" evidence="1">
    <location>
        <begin position="296"/>
        <end position="318"/>
    </location>
</feature>
<feature type="chain" id="PRO_5043314154" evidence="2">
    <location>
        <begin position="18"/>
        <end position="378"/>
    </location>
</feature>